<evidence type="ECO:0000256" key="3">
    <source>
        <dbReference type="ARBA" id="ARBA00022898"/>
    </source>
</evidence>
<comment type="similarity">
    <text evidence="5">Belongs to the Orn/Lys/Arg decarboxylase class-II family. LysA subfamily.</text>
</comment>
<feature type="binding site" evidence="5">
    <location>
        <position position="359"/>
    </location>
    <ligand>
        <name>pyridoxal 5'-phosphate</name>
        <dbReference type="ChEBI" id="CHEBI:597326"/>
    </ligand>
</feature>
<dbReference type="InterPro" id="IPR009006">
    <property type="entry name" value="Ala_racemase/Decarboxylase_C"/>
</dbReference>
<accession>A0ABR7MD58</accession>
<dbReference type="RefSeq" id="WP_187258227.1">
    <property type="nucleotide sequence ID" value="NZ_JBHULF010000005.1"/>
</dbReference>
<dbReference type="PRINTS" id="PR01181">
    <property type="entry name" value="DAPDCRBXLASE"/>
</dbReference>
<gene>
    <name evidence="5" type="primary">lysA</name>
    <name evidence="9" type="ORF">BC349_17760</name>
</gene>
<name>A0ABR7MD58_9BACT</name>
<comment type="catalytic activity">
    <reaction evidence="5 7">
        <text>meso-2,6-diaminopimelate + H(+) = L-lysine + CO2</text>
        <dbReference type="Rhea" id="RHEA:15101"/>
        <dbReference type="ChEBI" id="CHEBI:15378"/>
        <dbReference type="ChEBI" id="CHEBI:16526"/>
        <dbReference type="ChEBI" id="CHEBI:32551"/>
        <dbReference type="ChEBI" id="CHEBI:57791"/>
        <dbReference type="EC" id="4.1.1.20"/>
    </reaction>
</comment>
<dbReference type="Proteomes" id="UP000765802">
    <property type="component" value="Unassembled WGS sequence"/>
</dbReference>
<feature type="binding site" evidence="5">
    <location>
        <position position="221"/>
    </location>
    <ligand>
        <name>pyridoxal 5'-phosphate</name>
        <dbReference type="ChEBI" id="CHEBI:597326"/>
    </ligand>
</feature>
<comment type="caution">
    <text evidence="9">The sequence shown here is derived from an EMBL/GenBank/DDBJ whole genome shotgun (WGS) entry which is preliminary data.</text>
</comment>
<comment type="subunit">
    <text evidence="5">Homodimer.</text>
</comment>
<keyword evidence="2 5" id="KW-0210">Decarboxylase</keyword>
<evidence type="ECO:0000256" key="5">
    <source>
        <dbReference type="HAMAP-Rule" id="MF_02120"/>
    </source>
</evidence>
<keyword evidence="5 7" id="KW-0457">Lysine biosynthesis</keyword>
<keyword evidence="4 5" id="KW-0456">Lyase</keyword>
<keyword evidence="3 5" id="KW-0663">Pyridoxal phosphate</keyword>
<dbReference type="Pfam" id="PF02784">
    <property type="entry name" value="Orn_Arg_deC_N"/>
    <property type="match status" value="1"/>
</dbReference>
<reference evidence="9 10" key="1">
    <citation type="submission" date="2016-07" db="EMBL/GenBank/DDBJ databases">
        <title>Genome analysis of Flavihumibacter stibioxidans YS-17.</title>
        <authorList>
            <person name="Shi K."/>
            <person name="Han Y."/>
            <person name="Wang G."/>
        </authorList>
    </citation>
    <scope>NUCLEOTIDE SEQUENCE [LARGE SCALE GENOMIC DNA]</scope>
    <source>
        <strain evidence="9 10">YS-17</strain>
    </source>
</reference>
<dbReference type="SUPFAM" id="SSF51419">
    <property type="entry name" value="PLP-binding barrel"/>
    <property type="match status" value="1"/>
</dbReference>
<feature type="binding site" evidence="5">
    <location>
        <position position="332"/>
    </location>
    <ligand>
        <name>substrate</name>
    </ligand>
</feature>
<dbReference type="InterPro" id="IPR000183">
    <property type="entry name" value="Orn/DAP/Arg_de-COase"/>
</dbReference>
<dbReference type="CDD" id="cd06828">
    <property type="entry name" value="PLPDE_III_DapDC"/>
    <property type="match status" value="1"/>
</dbReference>
<dbReference type="Gene3D" id="3.20.20.10">
    <property type="entry name" value="Alanine racemase"/>
    <property type="match status" value="1"/>
</dbReference>
<protein>
    <recommendedName>
        <fullName evidence="5 6">Diaminopimelate decarboxylase</fullName>
        <shortName evidence="5">DAP decarboxylase</shortName>
        <shortName evidence="5">DAPDC</shortName>
        <ecNumber evidence="5 6">4.1.1.20</ecNumber>
    </recommendedName>
</protein>
<feature type="domain" description="Orn/DAP/Arg decarboxylase 2 N-terminal" evidence="8">
    <location>
        <begin position="26"/>
        <end position="269"/>
    </location>
</feature>
<keyword evidence="5" id="KW-0028">Amino-acid biosynthesis</keyword>
<comment type="function">
    <text evidence="5">Specifically catalyzes the decarboxylation of meso-diaminopimelate (meso-DAP) to L-lysine.</text>
</comment>
<evidence type="ECO:0000313" key="9">
    <source>
        <dbReference type="EMBL" id="MBC6492907.1"/>
    </source>
</evidence>
<evidence type="ECO:0000256" key="1">
    <source>
        <dbReference type="ARBA" id="ARBA00001933"/>
    </source>
</evidence>
<sequence length="403" mass="45380">MSYLSNETLVQLAQEFGTPLYVYNANQISEQHEKLKSAFSNCNARFFYACKALSNINVLKYIESLGASLDCVSINEVKLGLKAGFTPDRILFTPNCVDFAEIDEGKQLGVNLNIDNISILEQFGTKYGGSYPICIRFNPHIMGGGNYKISTGHIDSKFGISIHQLRHIERVVKTTGLHVTGIHMHTGSDIKDVNVFLQGLEVMFDLATHFPQLEFIDLGSGFKVPYQDGDVQTDIVLLGNKVTEAFRAYQKETGKELQVWFEPGKFMVSESGYFLVKANVIKQTTATVFVGVNSGFNHLIRPMFYDAYHRIKNISNLNGSERIYTVVGNICETDTFAWDRTLNEVREGDFLVFYNAGAYGFEMSSNFNSRFKPAEVLVLDGKAHLIRKRDTFEDLLKNQIEVL</sequence>
<keyword evidence="10" id="KW-1185">Reference proteome</keyword>
<dbReference type="InterPro" id="IPR022644">
    <property type="entry name" value="De-COase2_N"/>
</dbReference>
<dbReference type="PROSITE" id="PS00878">
    <property type="entry name" value="ODR_DC_2_1"/>
    <property type="match status" value="1"/>
</dbReference>
<evidence type="ECO:0000256" key="2">
    <source>
        <dbReference type="ARBA" id="ARBA00022793"/>
    </source>
</evidence>
<dbReference type="InterPro" id="IPR029066">
    <property type="entry name" value="PLP-binding_barrel"/>
</dbReference>
<evidence type="ECO:0000259" key="8">
    <source>
        <dbReference type="Pfam" id="PF02784"/>
    </source>
</evidence>
<proteinExistence type="inferred from homology"/>
<comment type="caution">
    <text evidence="5">Lacks conserved residue(s) required for the propagation of feature annotation.</text>
</comment>
<dbReference type="HAMAP" id="MF_02120">
    <property type="entry name" value="LysA"/>
    <property type="match status" value="1"/>
</dbReference>
<evidence type="ECO:0000256" key="6">
    <source>
        <dbReference type="NCBIfam" id="TIGR01048"/>
    </source>
</evidence>
<dbReference type="NCBIfam" id="TIGR01048">
    <property type="entry name" value="lysA"/>
    <property type="match status" value="1"/>
</dbReference>
<dbReference type="Gene3D" id="2.40.37.10">
    <property type="entry name" value="Lyase, Ornithine Decarboxylase, Chain A, domain 1"/>
    <property type="match status" value="1"/>
</dbReference>
<dbReference type="EMBL" id="MBUA01000030">
    <property type="protein sequence ID" value="MBC6492907.1"/>
    <property type="molecule type" value="Genomic_DNA"/>
</dbReference>
<dbReference type="EC" id="4.1.1.20" evidence="5 6"/>
<dbReference type="PANTHER" id="PTHR43727:SF2">
    <property type="entry name" value="GROUP IV DECARBOXYLASE"/>
    <property type="match status" value="1"/>
</dbReference>
<evidence type="ECO:0000256" key="7">
    <source>
        <dbReference type="RuleBase" id="RU003738"/>
    </source>
</evidence>
<comment type="pathway">
    <text evidence="5 7">Amino-acid biosynthesis; L-lysine biosynthesis via DAP pathway; L-lysine from DL-2,6-diaminopimelate: step 1/1.</text>
</comment>
<evidence type="ECO:0000313" key="10">
    <source>
        <dbReference type="Proteomes" id="UP000765802"/>
    </source>
</evidence>
<dbReference type="PRINTS" id="PR01179">
    <property type="entry name" value="ODADCRBXLASE"/>
</dbReference>
<evidence type="ECO:0000256" key="4">
    <source>
        <dbReference type="ARBA" id="ARBA00023239"/>
    </source>
</evidence>
<dbReference type="InterPro" id="IPR022653">
    <property type="entry name" value="De-COase2_pyr-phos_BS"/>
</dbReference>
<feature type="binding site" evidence="5">
    <location>
        <position position="359"/>
    </location>
    <ligand>
        <name>substrate</name>
    </ligand>
</feature>
<organism evidence="9 10">
    <name type="scientific">Flavihumibacter stibioxidans</name>
    <dbReference type="NCBI Taxonomy" id="1834163"/>
    <lineage>
        <taxon>Bacteria</taxon>
        <taxon>Pseudomonadati</taxon>
        <taxon>Bacteroidota</taxon>
        <taxon>Chitinophagia</taxon>
        <taxon>Chitinophagales</taxon>
        <taxon>Chitinophagaceae</taxon>
        <taxon>Flavihumibacter</taxon>
    </lineage>
</organism>
<comment type="cofactor">
    <cofactor evidence="1 5 7">
        <name>pyridoxal 5'-phosphate</name>
        <dbReference type="ChEBI" id="CHEBI:597326"/>
    </cofactor>
</comment>
<dbReference type="SUPFAM" id="SSF50621">
    <property type="entry name" value="Alanine racemase C-terminal domain-like"/>
    <property type="match status" value="1"/>
</dbReference>
<dbReference type="PANTHER" id="PTHR43727">
    <property type="entry name" value="DIAMINOPIMELATE DECARBOXYLASE"/>
    <property type="match status" value="1"/>
</dbReference>
<dbReference type="InterPro" id="IPR002986">
    <property type="entry name" value="DAP_deCOOHase_LysA"/>
</dbReference>
<feature type="binding site" evidence="5">
    <location>
        <position position="305"/>
    </location>
    <ligand>
        <name>substrate</name>
    </ligand>
</feature>
<feature type="binding site" evidence="5">
    <location>
        <position position="301"/>
    </location>
    <ligand>
        <name>substrate</name>
    </ligand>
</feature>
<feature type="modified residue" description="N6-(pyridoxal phosphate)lysine" evidence="5">
    <location>
        <position position="51"/>
    </location>
</feature>